<reference evidence="2 3" key="1">
    <citation type="journal article" date="2020" name="IScience">
        <title>Genome Sequencing of the Endangered Kingdonia uniflora (Circaeasteraceae, Ranunculales) Reveals Potential Mechanisms of Evolutionary Specialization.</title>
        <authorList>
            <person name="Sun Y."/>
            <person name="Deng T."/>
            <person name="Zhang A."/>
            <person name="Moore M.J."/>
            <person name="Landis J.B."/>
            <person name="Lin N."/>
            <person name="Zhang H."/>
            <person name="Zhang X."/>
            <person name="Huang J."/>
            <person name="Zhang X."/>
            <person name="Sun H."/>
            <person name="Wang H."/>
        </authorList>
    </citation>
    <scope>NUCLEOTIDE SEQUENCE [LARGE SCALE GENOMIC DNA]</scope>
    <source>
        <strain evidence="2">TB1705</strain>
        <tissue evidence="2">Leaf</tissue>
    </source>
</reference>
<feature type="compositionally biased region" description="Basic and acidic residues" evidence="1">
    <location>
        <begin position="67"/>
        <end position="78"/>
    </location>
</feature>
<accession>A0A7J7MZP3</accession>
<comment type="caution">
    <text evidence="2">The sequence shown here is derived from an EMBL/GenBank/DDBJ whole genome shotgun (WGS) entry which is preliminary data.</text>
</comment>
<evidence type="ECO:0000313" key="2">
    <source>
        <dbReference type="EMBL" id="KAF6160346.1"/>
    </source>
</evidence>
<dbReference type="Proteomes" id="UP000541444">
    <property type="component" value="Unassembled WGS sequence"/>
</dbReference>
<evidence type="ECO:0000256" key="1">
    <source>
        <dbReference type="SAM" id="MobiDB-lite"/>
    </source>
</evidence>
<protein>
    <submittedName>
        <fullName evidence="2">Uncharacterized protein</fullName>
    </submittedName>
</protein>
<sequence>MCSITEVVQTVKYPRVHIQANSHDSPPKPEDRKKFNLDFFLPKFTADFESLSTPGRHTPLLNATSDSSRKNYTHDANKKSRKSGRTSLMGLDPYSIFHLLQVLLLFFYGKERKVKKKNPLCWYIYFHSHHYAVKRIVRFAEIIGFIFYRLNGRS</sequence>
<proteinExistence type="predicted"/>
<gene>
    <name evidence="2" type="ORF">GIB67_019115</name>
</gene>
<dbReference type="OrthoDB" id="432483at2759"/>
<dbReference type="AlphaFoldDB" id="A0A7J7MZP3"/>
<feature type="region of interest" description="Disordered" evidence="1">
    <location>
        <begin position="52"/>
        <end position="84"/>
    </location>
</feature>
<name>A0A7J7MZP3_9MAGN</name>
<feature type="compositionally biased region" description="Polar residues" evidence="1">
    <location>
        <begin position="52"/>
        <end position="66"/>
    </location>
</feature>
<keyword evidence="3" id="KW-1185">Reference proteome</keyword>
<evidence type="ECO:0000313" key="3">
    <source>
        <dbReference type="Proteomes" id="UP000541444"/>
    </source>
</evidence>
<dbReference type="EMBL" id="JACGCM010001165">
    <property type="protein sequence ID" value="KAF6160346.1"/>
    <property type="molecule type" value="Genomic_DNA"/>
</dbReference>
<organism evidence="2 3">
    <name type="scientific">Kingdonia uniflora</name>
    <dbReference type="NCBI Taxonomy" id="39325"/>
    <lineage>
        <taxon>Eukaryota</taxon>
        <taxon>Viridiplantae</taxon>
        <taxon>Streptophyta</taxon>
        <taxon>Embryophyta</taxon>
        <taxon>Tracheophyta</taxon>
        <taxon>Spermatophyta</taxon>
        <taxon>Magnoliopsida</taxon>
        <taxon>Ranunculales</taxon>
        <taxon>Circaeasteraceae</taxon>
        <taxon>Kingdonia</taxon>
    </lineage>
</organism>